<dbReference type="PROSITE" id="PS00092">
    <property type="entry name" value="N6_MTASE"/>
    <property type="match status" value="1"/>
</dbReference>
<dbReference type="AlphaFoldDB" id="H0UR95"/>
<dbReference type="Pfam" id="PF05175">
    <property type="entry name" value="MTS"/>
    <property type="match status" value="1"/>
</dbReference>
<keyword evidence="2 7" id="KW-0489">Methyltransferase</keyword>
<evidence type="ECO:0000313" key="8">
    <source>
        <dbReference type="Proteomes" id="UP000005730"/>
    </source>
</evidence>
<feature type="domain" description="Methyltransferase small" evidence="6">
    <location>
        <begin position="108"/>
        <end position="189"/>
    </location>
</feature>
<dbReference type="SUPFAM" id="SSF53335">
    <property type="entry name" value="S-adenosyl-L-methionine-dependent methyltransferases"/>
    <property type="match status" value="1"/>
</dbReference>
<evidence type="ECO:0000313" key="7">
    <source>
        <dbReference type="EMBL" id="EHM09851.1"/>
    </source>
</evidence>
<reference evidence="7 8" key="1">
    <citation type="submission" date="2011-10" db="EMBL/GenBank/DDBJ databases">
        <title>The Noncontiguous Finished genome of Thermanaerovibrio velox DSM 12556.</title>
        <authorList>
            <consortium name="US DOE Joint Genome Institute (JGI-PGF)"/>
            <person name="Lucas S."/>
            <person name="Copeland A."/>
            <person name="Lapidus A."/>
            <person name="Glavina del Rio T."/>
            <person name="Dalin E."/>
            <person name="Tice H."/>
            <person name="Bruce D."/>
            <person name="Goodwin L."/>
            <person name="Pitluck S."/>
            <person name="Peters L."/>
            <person name="Mikhailova N."/>
            <person name="Teshima H."/>
            <person name="Kyrpides N."/>
            <person name="Mavromatis K."/>
            <person name="Ivanova N."/>
            <person name="Markowitz V."/>
            <person name="Cheng J.-F."/>
            <person name="Hugenholtz P."/>
            <person name="Woyke T."/>
            <person name="Wu D."/>
            <person name="Spring S."/>
            <person name="Brambilla E.-M."/>
            <person name="Klenk H.-P."/>
            <person name="Eisen J.A."/>
        </authorList>
    </citation>
    <scope>NUCLEOTIDE SEQUENCE [LARGE SCALE GENOMIC DNA]</scope>
    <source>
        <strain evidence="7 8">DSM 12556</strain>
    </source>
</reference>
<dbReference type="InterPro" id="IPR007848">
    <property type="entry name" value="Small_mtfrase_dom"/>
</dbReference>
<keyword evidence="3" id="KW-0808">Transferase</keyword>
<gene>
    <name evidence="7" type="ORF">TheveDRAFT_0694</name>
</gene>
<dbReference type="HOGENOM" id="CLU_018398_3_1_0"/>
<dbReference type="EC" id="2.1.1.297" evidence="1"/>
<dbReference type="Gene3D" id="1.10.8.10">
    <property type="entry name" value="DNA helicase RuvA subunit, C-terminal domain"/>
    <property type="match status" value="1"/>
</dbReference>
<accession>H0UR95</accession>
<dbReference type="GO" id="GO:0003676">
    <property type="term" value="F:nucleic acid binding"/>
    <property type="evidence" value="ECO:0007669"/>
    <property type="project" value="InterPro"/>
</dbReference>
<dbReference type="PANTHER" id="PTHR18895:SF74">
    <property type="entry name" value="MTRF1L RELEASE FACTOR GLUTAMINE METHYLTRANSFERASE"/>
    <property type="match status" value="1"/>
</dbReference>
<organism evidence="7 8">
    <name type="scientific">Thermanaerovibrio velox DSM 12556</name>
    <dbReference type="NCBI Taxonomy" id="926567"/>
    <lineage>
        <taxon>Bacteria</taxon>
        <taxon>Thermotogati</taxon>
        <taxon>Synergistota</taxon>
        <taxon>Synergistia</taxon>
        <taxon>Synergistales</taxon>
        <taxon>Synergistaceae</taxon>
        <taxon>Thermanaerovibrio</taxon>
    </lineage>
</organism>
<comment type="catalytic activity">
    <reaction evidence="5">
        <text>L-glutaminyl-[peptide chain release factor] + S-adenosyl-L-methionine = N(5)-methyl-L-glutaminyl-[peptide chain release factor] + S-adenosyl-L-homocysteine + H(+)</text>
        <dbReference type="Rhea" id="RHEA:42896"/>
        <dbReference type="Rhea" id="RHEA-COMP:10271"/>
        <dbReference type="Rhea" id="RHEA-COMP:10272"/>
        <dbReference type="ChEBI" id="CHEBI:15378"/>
        <dbReference type="ChEBI" id="CHEBI:30011"/>
        <dbReference type="ChEBI" id="CHEBI:57856"/>
        <dbReference type="ChEBI" id="CHEBI:59789"/>
        <dbReference type="ChEBI" id="CHEBI:61891"/>
        <dbReference type="EC" id="2.1.1.297"/>
    </reaction>
</comment>
<evidence type="ECO:0000256" key="2">
    <source>
        <dbReference type="ARBA" id="ARBA00022603"/>
    </source>
</evidence>
<dbReference type="RefSeq" id="WP_006583345.1">
    <property type="nucleotide sequence ID" value="NZ_CM001377.1"/>
</dbReference>
<evidence type="ECO:0000256" key="5">
    <source>
        <dbReference type="ARBA" id="ARBA00048391"/>
    </source>
</evidence>
<dbReference type="CDD" id="cd02440">
    <property type="entry name" value="AdoMet_MTases"/>
    <property type="match status" value="1"/>
</dbReference>
<dbReference type="GO" id="GO:0102559">
    <property type="term" value="F:peptide chain release factor N(5)-glutamine methyltransferase activity"/>
    <property type="evidence" value="ECO:0007669"/>
    <property type="project" value="UniProtKB-EC"/>
</dbReference>
<dbReference type="InterPro" id="IPR029063">
    <property type="entry name" value="SAM-dependent_MTases_sf"/>
</dbReference>
<evidence type="ECO:0000259" key="6">
    <source>
        <dbReference type="Pfam" id="PF05175"/>
    </source>
</evidence>
<dbReference type="EMBL" id="CM001377">
    <property type="protein sequence ID" value="EHM09851.1"/>
    <property type="molecule type" value="Genomic_DNA"/>
</dbReference>
<evidence type="ECO:0000256" key="1">
    <source>
        <dbReference type="ARBA" id="ARBA00012771"/>
    </source>
</evidence>
<dbReference type="InterPro" id="IPR004556">
    <property type="entry name" value="HemK-like"/>
</dbReference>
<dbReference type="PANTHER" id="PTHR18895">
    <property type="entry name" value="HEMK METHYLTRANSFERASE"/>
    <property type="match status" value="1"/>
</dbReference>
<dbReference type="InterPro" id="IPR050320">
    <property type="entry name" value="N5-glutamine_MTase"/>
</dbReference>
<keyword evidence="8" id="KW-1185">Reference proteome</keyword>
<dbReference type="GO" id="GO:0032259">
    <property type="term" value="P:methylation"/>
    <property type="evidence" value="ECO:0007669"/>
    <property type="project" value="UniProtKB-KW"/>
</dbReference>
<evidence type="ECO:0000256" key="3">
    <source>
        <dbReference type="ARBA" id="ARBA00022679"/>
    </source>
</evidence>
<sequence>MILSEIVRMVAGVLGVSPHVSRPMWEAALIVAASYGVSREAIVTSRSDHYDPAPSLDMAARRAGGEPLAYVLGSMDFLNWRFFVGPGCLIPRPETEVLVIKAAEVLPRGGRFLDWGTGSGCIACSIAMMVQDSEGVAMDLSPGALKWAWRNIKENRLLGRVFPIHGGGPLDLPSSLRPFDLVVANPPYIPSNHIATLDLSVRGFEPDLALDGGPDGVDVPLSWLSACGDILKPGGYVLMETAGPHQVGELGEVAFRGLEFLGGFEDQYGVMRFACWRSFEA</sequence>
<keyword evidence="4" id="KW-0949">S-adenosyl-L-methionine</keyword>
<dbReference type="eggNOG" id="COG2890">
    <property type="taxonomic scope" value="Bacteria"/>
</dbReference>
<proteinExistence type="predicted"/>
<dbReference type="Gene3D" id="3.40.50.150">
    <property type="entry name" value="Vaccinia Virus protein VP39"/>
    <property type="match status" value="1"/>
</dbReference>
<dbReference type="STRING" id="926567.TheveDRAFT_0694"/>
<dbReference type="Proteomes" id="UP000005730">
    <property type="component" value="Chromosome"/>
</dbReference>
<name>H0UR95_9BACT</name>
<dbReference type="NCBIfam" id="TIGR00536">
    <property type="entry name" value="hemK_fam"/>
    <property type="match status" value="1"/>
</dbReference>
<dbReference type="InterPro" id="IPR002052">
    <property type="entry name" value="DNA_methylase_N6_adenine_CS"/>
</dbReference>
<protein>
    <recommendedName>
        <fullName evidence="1">peptide chain release factor N(5)-glutamine methyltransferase</fullName>
        <ecNumber evidence="1">2.1.1.297</ecNumber>
    </recommendedName>
</protein>
<evidence type="ECO:0000256" key="4">
    <source>
        <dbReference type="ARBA" id="ARBA00022691"/>
    </source>
</evidence>